<name>A0A1W1D1R9_9ZZZZ</name>
<dbReference type="Pfam" id="PF00730">
    <property type="entry name" value="HhH-GPD"/>
    <property type="match status" value="1"/>
</dbReference>
<protein>
    <recommendedName>
        <fullName evidence="5">Adenine DNA glycosylase</fullName>
        <ecNumber evidence="4">3.2.2.31</ecNumber>
    </recommendedName>
</protein>
<organism evidence="15">
    <name type="scientific">hydrothermal vent metagenome</name>
    <dbReference type="NCBI Taxonomy" id="652676"/>
    <lineage>
        <taxon>unclassified sequences</taxon>
        <taxon>metagenomes</taxon>
        <taxon>ecological metagenomes</taxon>
    </lineage>
</organism>
<evidence type="ECO:0000256" key="7">
    <source>
        <dbReference type="ARBA" id="ARBA00022723"/>
    </source>
</evidence>
<keyword evidence="7" id="KW-0479">Metal-binding</keyword>
<evidence type="ECO:0000256" key="12">
    <source>
        <dbReference type="ARBA" id="ARBA00023204"/>
    </source>
</evidence>
<dbReference type="EMBL" id="FPHP01000002">
    <property type="protein sequence ID" value="SFV74595.1"/>
    <property type="molecule type" value="Genomic_DNA"/>
</dbReference>
<dbReference type="EC" id="3.2.2.31" evidence="4"/>
<dbReference type="InterPro" id="IPR003265">
    <property type="entry name" value="HhH-GPD_domain"/>
</dbReference>
<comment type="catalytic activity">
    <reaction evidence="1">
        <text>Hydrolyzes free adenine bases from 7,8-dihydro-8-oxoguanine:adenine mismatched double-stranded DNA, leaving an apurinic site.</text>
        <dbReference type="EC" id="3.2.2.31"/>
    </reaction>
</comment>
<comment type="similarity">
    <text evidence="3">Belongs to the Nth/MutY family.</text>
</comment>
<dbReference type="Gene3D" id="1.10.340.30">
    <property type="entry name" value="Hypothetical protein, domain 2"/>
    <property type="match status" value="1"/>
</dbReference>
<evidence type="ECO:0000259" key="14">
    <source>
        <dbReference type="SMART" id="SM00478"/>
    </source>
</evidence>
<keyword evidence="8" id="KW-0227">DNA damage</keyword>
<dbReference type="GO" id="GO:0000701">
    <property type="term" value="F:purine-specific mismatch base pair DNA N-glycosylase activity"/>
    <property type="evidence" value="ECO:0007669"/>
    <property type="project" value="UniProtKB-EC"/>
</dbReference>
<sequence>MREIHQKLLMWYEDYGRHELPWRNTDNIYHIYLSEVMLQQTQVNRVRDEYYPQFLEKFPSLEILANASQDEVFSAWSGLGYYRRAKNLHKSAQLSFASFPKTQKELLQLPGIGRYTASAICSFGYNQVIPVVDTNIARVLKRYFAILDNKEKTIWDYAKKFLNHKEPRHHNLALMDLGSLVCLPKNPKCKECPLYKKCLGKEEPEIYTQTKKKEYINLELFFGIYIKENKIALQLSQEKMYKDMLVLPSIDPIEEHFLGQFKHAYTKYKIDVFLYKVEELEGDFIWVELDAFEQAPISSLTKKAKKFFSGKDILY</sequence>
<dbReference type="Gene3D" id="1.10.1670.10">
    <property type="entry name" value="Helix-hairpin-Helix base-excision DNA repair enzymes (C-terminal)"/>
    <property type="match status" value="1"/>
</dbReference>
<evidence type="ECO:0000256" key="5">
    <source>
        <dbReference type="ARBA" id="ARBA00022023"/>
    </source>
</evidence>
<dbReference type="AlphaFoldDB" id="A0A1W1D1R9"/>
<evidence type="ECO:0000256" key="4">
    <source>
        <dbReference type="ARBA" id="ARBA00012045"/>
    </source>
</evidence>
<dbReference type="InterPro" id="IPR011257">
    <property type="entry name" value="DNA_glycosylase"/>
</dbReference>
<dbReference type="InterPro" id="IPR000445">
    <property type="entry name" value="HhH_motif"/>
</dbReference>
<dbReference type="GO" id="GO:0051539">
    <property type="term" value="F:4 iron, 4 sulfur cluster binding"/>
    <property type="evidence" value="ECO:0007669"/>
    <property type="project" value="UniProtKB-KW"/>
</dbReference>
<accession>A0A1W1D1R9</accession>
<dbReference type="InterPro" id="IPR015797">
    <property type="entry name" value="NUDIX_hydrolase-like_dom_sf"/>
</dbReference>
<evidence type="ECO:0000256" key="6">
    <source>
        <dbReference type="ARBA" id="ARBA00022485"/>
    </source>
</evidence>
<dbReference type="PANTHER" id="PTHR42944:SF1">
    <property type="entry name" value="ADENINE DNA GLYCOSYLASE"/>
    <property type="match status" value="1"/>
</dbReference>
<evidence type="ECO:0000313" key="15">
    <source>
        <dbReference type="EMBL" id="SFV74595.1"/>
    </source>
</evidence>
<dbReference type="PROSITE" id="PS01155">
    <property type="entry name" value="ENDONUCLEASE_III_2"/>
    <property type="match status" value="1"/>
</dbReference>
<dbReference type="InterPro" id="IPR004036">
    <property type="entry name" value="Endonuclease-III-like_CS2"/>
</dbReference>
<dbReference type="PROSITE" id="PS00764">
    <property type="entry name" value="ENDONUCLEASE_III_1"/>
    <property type="match status" value="1"/>
</dbReference>
<proteinExistence type="inferred from homology"/>
<dbReference type="SMART" id="SM00478">
    <property type="entry name" value="ENDO3c"/>
    <property type="match status" value="1"/>
</dbReference>
<evidence type="ECO:0000256" key="9">
    <source>
        <dbReference type="ARBA" id="ARBA00022801"/>
    </source>
</evidence>
<keyword evidence="6" id="KW-0004">4Fe-4S</keyword>
<dbReference type="CDD" id="cd00056">
    <property type="entry name" value="ENDO3c"/>
    <property type="match status" value="1"/>
</dbReference>
<evidence type="ECO:0000256" key="3">
    <source>
        <dbReference type="ARBA" id="ARBA00008343"/>
    </source>
</evidence>
<dbReference type="GO" id="GO:0006298">
    <property type="term" value="P:mismatch repair"/>
    <property type="evidence" value="ECO:0007669"/>
    <property type="project" value="TreeGrafter"/>
</dbReference>
<evidence type="ECO:0000256" key="1">
    <source>
        <dbReference type="ARBA" id="ARBA00000843"/>
    </source>
</evidence>
<keyword evidence="9 15" id="KW-0378">Hydrolase</keyword>
<dbReference type="InterPro" id="IPR023170">
    <property type="entry name" value="HhH_base_excis_C"/>
</dbReference>
<dbReference type="Pfam" id="PF00633">
    <property type="entry name" value="HHH"/>
    <property type="match status" value="1"/>
</dbReference>
<evidence type="ECO:0000256" key="13">
    <source>
        <dbReference type="ARBA" id="ARBA00023295"/>
    </source>
</evidence>
<keyword evidence="11" id="KW-0411">Iron-sulfur</keyword>
<dbReference type="GO" id="GO:0032357">
    <property type="term" value="F:oxidized purine DNA binding"/>
    <property type="evidence" value="ECO:0007669"/>
    <property type="project" value="TreeGrafter"/>
</dbReference>
<comment type="cofactor">
    <cofactor evidence="2">
        <name>[4Fe-4S] cluster</name>
        <dbReference type="ChEBI" id="CHEBI:49883"/>
    </cofactor>
</comment>
<dbReference type="PANTHER" id="PTHR42944">
    <property type="entry name" value="ADENINE DNA GLYCOSYLASE"/>
    <property type="match status" value="1"/>
</dbReference>
<evidence type="ECO:0000256" key="2">
    <source>
        <dbReference type="ARBA" id="ARBA00001966"/>
    </source>
</evidence>
<dbReference type="SUPFAM" id="SSF48150">
    <property type="entry name" value="DNA-glycosylase"/>
    <property type="match status" value="1"/>
</dbReference>
<evidence type="ECO:0000256" key="10">
    <source>
        <dbReference type="ARBA" id="ARBA00023004"/>
    </source>
</evidence>
<dbReference type="GO" id="GO:0035485">
    <property type="term" value="F:adenine/guanine mispair binding"/>
    <property type="evidence" value="ECO:0007669"/>
    <property type="project" value="TreeGrafter"/>
</dbReference>
<gene>
    <name evidence="15" type="ORF">MNB_SM-3-486</name>
</gene>
<dbReference type="InterPro" id="IPR004035">
    <property type="entry name" value="Endouclease-III_FeS-bd_BS"/>
</dbReference>
<reference evidence="15" key="1">
    <citation type="submission" date="2016-10" db="EMBL/GenBank/DDBJ databases">
        <authorList>
            <person name="de Groot N.N."/>
        </authorList>
    </citation>
    <scope>NUCLEOTIDE SEQUENCE</scope>
</reference>
<dbReference type="GO" id="GO:0034039">
    <property type="term" value="F:8-oxo-7,8-dihydroguanine DNA N-glycosylase activity"/>
    <property type="evidence" value="ECO:0007669"/>
    <property type="project" value="TreeGrafter"/>
</dbReference>
<dbReference type="GO" id="GO:0006284">
    <property type="term" value="P:base-excision repair"/>
    <property type="evidence" value="ECO:0007669"/>
    <property type="project" value="InterPro"/>
</dbReference>
<evidence type="ECO:0000256" key="8">
    <source>
        <dbReference type="ARBA" id="ARBA00022763"/>
    </source>
</evidence>
<dbReference type="GO" id="GO:0046872">
    <property type="term" value="F:metal ion binding"/>
    <property type="evidence" value="ECO:0007669"/>
    <property type="project" value="UniProtKB-KW"/>
</dbReference>
<keyword evidence="13 15" id="KW-0326">Glycosidase</keyword>
<keyword evidence="10" id="KW-0408">Iron</keyword>
<dbReference type="SUPFAM" id="SSF55811">
    <property type="entry name" value="Nudix"/>
    <property type="match status" value="1"/>
</dbReference>
<dbReference type="InterPro" id="IPR044298">
    <property type="entry name" value="MIG/MutY"/>
</dbReference>
<evidence type="ECO:0000256" key="11">
    <source>
        <dbReference type="ARBA" id="ARBA00023014"/>
    </source>
</evidence>
<feature type="domain" description="HhH-GPD" evidence="14">
    <location>
        <begin position="37"/>
        <end position="180"/>
    </location>
</feature>
<keyword evidence="12" id="KW-0234">DNA repair</keyword>